<gene>
    <name evidence="1" type="ORF">HanXRQr2_Chr05g0197561</name>
</gene>
<dbReference type="Gramene" id="mRNA:HanXRQr2_Chr05g0197561">
    <property type="protein sequence ID" value="mRNA:HanXRQr2_Chr05g0197561"/>
    <property type="gene ID" value="HanXRQr2_Chr05g0197561"/>
</dbReference>
<dbReference type="EMBL" id="MNCJ02000320">
    <property type="protein sequence ID" value="KAF5804486.1"/>
    <property type="molecule type" value="Genomic_DNA"/>
</dbReference>
<name>A0A9K3NL97_HELAN</name>
<accession>A0A9K3NL97</accession>
<sequence length="62" mass="7182">MRNRFFFFGKLDGGGHTTPETIGVRGKHLEFTTFVVRITVRSFGFSIFTRALLREISKRNQC</sequence>
<organism evidence="1 2">
    <name type="scientific">Helianthus annuus</name>
    <name type="common">Common sunflower</name>
    <dbReference type="NCBI Taxonomy" id="4232"/>
    <lineage>
        <taxon>Eukaryota</taxon>
        <taxon>Viridiplantae</taxon>
        <taxon>Streptophyta</taxon>
        <taxon>Embryophyta</taxon>
        <taxon>Tracheophyta</taxon>
        <taxon>Spermatophyta</taxon>
        <taxon>Magnoliopsida</taxon>
        <taxon>eudicotyledons</taxon>
        <taxon>Gunneridae</taxon>
        <taxon>Pentapetalae</taxon>
        <taxon>asterids</taxon>
        <taxon>campanulids</taxon>
        <taxon>Asterales</taxon>
        <taxon>Asteraceae</taxon>
        <taxon>Asteroideae</taxon>
        <taxon>Heliantheae alliance</taxon>
        <taxon>Heliantheae</taxon>
        <taxon>Helianthus</taxon>
    </lineage>
</organism>
<reference evidence="1" key="2">
    <citation type="submission" date="2020-06" db="EMBL/GenBank/DDBJ databases">
        <title>Helianthus annuus Genome sequencing and assembly Release 2.</title>
        <authorList>
            <person name="Gouzy J."/>
            <person name="Langlade N."/>
            <person name="Munos S."/>
        </authorList>
    </citation>
    <scope>NUCLEOTIDE SEQUENCE</scope>
    <source>
        <tissue evidence="1">Leaves</tissue>
    </source>
</reference>
<keyword evidence="2" id="KW-1185">Reference proteome</keyword>
<dbReference type="AlphaFoldDB" id="A0A9K3NL97"/>
<proteinExistence type="predicted"/>
<evidence type="ECO:0000313" key="1">
    <source>
        <dbReference type="EMBL" id="KAF5804486.1"/>
    </source>
</evidence>
<dbReference type="Proteomes" id="UP000215914">
    <property type="component" value="Unassembled WGS sequence"/>
</dbReference>
<protein>
    <submittedName>
        <fullName evidence="1">Uncharacterized protein</fullName>
    </submittedName>
</protein>
<comment type="caution">
    <text evidence="1">The sequence shown here is derived from an EMBL/GenBank/DDBJ whole genome shotgun (WGS) entry which is preliminary data.</text>
</comment>
<reference evidence="1" key="1">
    <citation type="journal article" date="2017" name="Nature">
        <title>The sunflower genome provides insights into oil metabolism, flowering and Asterid evolution.</title>
        <authorList>
            <person name="Badouin H."/>
            <person name="Gouzy J."/>
            <person name="Grassa C.J."/>
            <person name="Murat F."/>
            <person name="Staton S.E."/>
            <person name="Cottret L."/>
            <person name="Lelandais-Briere C."/>
            <person name="Owens G.L."/>
            <person name="Carrere S."/>
            <person name="Mayjonade B."/>
            <person name="Legrand L."/>
            <person name="Gill N."/>
            <person name="Kane N.C."/>
            <person name="Bowers J.E."/>
            <person name="Hubner S."/>
            <person name="Bellec A."/>
            <person name="Berard A."/>
            <person name="Berges H."/>
            <person name="Blanchet N."/>
            <person name="Boniface M.C."/>
            <person name="Brunel D."/>
            <person name="Catrice O."/>
            <person name="Chaidir N."/>
            <person name="Claudel C."/>
            <person name="Donnadieu C."/>
            <person name="Faraut T."/>
            <person name="Fievet G."/>
            <person name="Helmstetter N."/>
            <person name="King M."/>
            <person name="Knapp S.J."/>
            <person name="Lai Z."/>
            <person name="Le Paslier M.C."/>
            <person name="Lippi Y."/>
            <person name="Lorenzon L."/>
            <person name="Mandel J.R."/>
            <person name="Marage G."/>
            <person name="Marchand G."/>
            <person name="Marquand E."/>
            <person name="Bret-Mestries E."/>
            <person name="Morien E."/>
            <person name="Nambeesan S."/>
            <person name="Nguyen T."/>
            <person name="Pegot-Espagnet P."/>
            <person name="Pouilly N."/>
            <person name="Raftis F."/>
            <person name="Sallet E."/>
            <person name="Schiex T."/>
            <person name="Thomas J."/>
            <person name="Vandecasteele C."/>
            <person name="Vares D."/>
            <person name="Vear F."/>
            <person name="Vautrin S."/>
            <person name="Crespi M."/>
            <person name="Mangin B."/>
            <person name="Burke J.M."/>
            <person name="Salse J."/>
            <person name="Munos S."/>
            <person name="Vincourt P."/>
            <person name="Rieseberg L.H."/>
            <person name="Langlade N.B."/>
        </authorList>
    </citation>
    <scope>NUCLEOTIDE SEQUENCE</scope>
    <source>
        <tissue evidence="1">Leaves</tissue>
    </source>
</reference>
<evidence type="ECO:0000313" key="2">
    <source>
        <dbReference type="Proteomes" id="UP000215914"/>
    </source>
</evidence>